<dbReference type="InterPro" id="IPR013187">
    <property type="entry name" value="F-box-assoc_dom_typ3"/>
</dbReference>
<dbReference type="Pfam" id="PF08268">
    <property type="entry name" value="FBA_3"/>
    <property type="match status" value="1"/>
</dbReference>
<name>A0AAE1YD16_9LAMI</name>
<dbReference type="InterPro" id="IPR001810">
    <property type="entry name" value="F-box_dom"/>
</dbReference>
<dbReference type="SMART" id="SM00256">
    <property type="entry name" value="FBOX"/>
    <property type="match status" value="1"/>
</dbReference>
<dbReference type="PANTHER" id="PTHR31672">
    <property type="entry name" value="BNACNNG10540D PROTEIN"/>
    <property type="match status" value="1"/>
</dbReference>
<proteinExistence type="predicted"/>
<dbReference type="AlphaFoldDB" id="A0AAE1YD16"/>
<organism evidence="2 3">
    <name type="scientific">Sesamum alatum</name>
    <dbReference type="NCBI Taxonomy" id="300844"/>
    <lineage>
        <taxon>Eukaryota</taxon>
        <taxon>Viridiplantae</taxon>
        <taxon>Streptophyta</taxon>
        <taxon>Embryophyta</taxon>
        <taxon>Tracheophyta</taxon>
        <taxon>Spermatophyta</taxon>
        <taxon>Magnoliopsida</taxon>
        <taxon>eudicotyledons</taxon>
        <taxon>Gunneridae</taxon>
        <taxon>Pentapetalae</taxon>
        <taxon>asterids</taxon>
        <taxon>lamiids</taxon>
        <taxon>Lamiales</taxon>
        <taxon>Pedaliaceae</taxon>
        <taxon>Sesamum</taxon>
    </lineage>
</organism>
<dbReference type="InterPro" id="IPR036047">
    <property type="entry name" value="F-box-like_dom_sf"/>
</dbReference>
<dbReference type="Gene3D" id="1.20.1280.50">
    <property type="match status" value="1"/>
</dbReference>
<gene>
    <name evidence="2" type="ORF">Salat_1525000</name>
</gene>
<dbReference type="PANTHER" id="PTHR31672:SF13">
    <property type="entry name" value="F-BOX PROTEIN CPR30-LIKE"/>
    <property type="match status" value="1"/>
</dbReference>
<dbReference type="NCBIfam" id="TIGR01640">
    <property type="entry name" value="F_box_assoc_1"/>
    <property type="match status" value="1"/>
</dbReference>
<dbReference type="InterPro" id="IPR017451">
    <property type="entry name" value="F-box-assoc_interact_dom"/>
</dbReference>
<evidence type="ECO:0000313" key="3">
    <source>
        <dbReference type="Proteomes" id="UP001293254"/>
    </source>
</evidence>
<comment type="caution">
    <text evidence="2">The sequence shown here is derived from an EMBL/GenBank/DDBJ whole genome shotgun (WGS) entry which is preliminary data.</text>
</comment>
<dbReference type="InterPro" id="IPR050796">
    <property type="entry name" value="SCF_F-box_component"/>
</dbReference>
<dbReference type="SUPFAM" id="SSF81383">
    <property type="entry name" value="F-box domain"/>
    <property type="match status" value="1"/>
</dbReference>
<feature type="domain" description="F-box" evidence="1">
    <location>
        <begin position="34"/>
        <end position="74"/>
    </location>
</feature>
<dbReference type="Pfam" id="PF12937">
    <property type="entry name" value="F-box-like"/>
    <property type="match status" value="1"/>
</dbReference>
<keyword evidence="3" id="KW-1185">Reference proteome</keyword>
<reference evidence="2" key="2">
    <citation type="journal article" date="2024" name="Plant">
        <title>Genomic evolution and insights into agronomic trait innovations of Sesamum species.</title>
        <authorList>
            <person name="Miao H."/>
            <person name="Wang L."/>
            <person name="Qu L."/>
            <person name="Liu H."/>
            <person name="Sun Y."/>
            <person name="Le M."/>
            <person name="Wang Q."/>
            <person name="Wei S."/>
            <person name="Zheng Y."/>
            <person name="Lin W."/>
            <person name="Duan Y."/>
            <person name="Cao H."/>
            <person name="Xiong S."/>
            <person name="Wang X."/>
            <person name="Wei L."/>
            <person name="Li C."/>
            <person name="Ma Q."/>
            <person name="Ju M."/>
            <person name="Zhao R."/>
            <person name="Li G."/>
            <person name="Mu C."/>
            <person name="Tian Q."/>
            <person name="Mei H."/>
            <person name="Zhang T."/>
            <person name="Gao T."/>
            <person name="Zhang H."/>
        </authorList>
    </citation>
    <scope>NUCLEOTIDE SEQUENCE</scope>
    <source>
        <strain evidence="2">3651</strain>
    </source>
</reference>
<reference evidence="2" key="1">
    <citation type="submission" date="2020-06" db="EMBL/GenBank/DDBJ databases">
        <authorList>
            <person name="Li T."/>
            <person name="Hu X."/>
            <person name="Zhang T."/>
            <person name="Song X."/>
            <person name="Zhang H."/>
            <person name="Dai N."/>
            <person name="Sheng W."/>
            <person name="Hou X."/>
            <person name="Wei L."/>
        </authorList>
    </citation>
    <scope>NUCLEOTIDE SEQUENCE</scope>
    <source>
        <strain evidence="2">3651</strain>
        <tissue evidence="2">Leaf</tissue>
    </source>
</reference>
<protein>
    <submittedName>
        <fullName evidence="2">F-box protein</fullName>
    </submittedName>
</protein>
<sequence>MVVHCYTWILSLFRQIIHDHNHSVDIHVDYFANLADDIVIDIISRLPEATLSQCRNVCRRWRMLTSSPRLVELYHTRAKPATLMYVGALHPEIFIIDEKSRVESCETREIEVLRALAVSFNLVLISSCNGFVLLHASQAPCPLYYVFNPFSRGKIKTICGRHWQDVPCGLFFHPTANEYIVLFASSSSKKETKSYEYHMYLLGAKKWRLMVANFHQAPNNASPAIANRCLYWSIRGTNILVFDIINEKFLNKPVPSERSCCKLRTLELTQDLSVKEGDLCFFSVRIEDTVMDIWVLEDNANWVWSKRYSVNLKWGAEKNPVAVGGSVHRGLDFCFCDAKVICIHKDELTLYWNHIGLLSYNLRLHKIKKIRVKVKLKAFGDSKRPCAYDDGIGNRYGCYCNYMSYTKGLATL</sequence>
<dbReference type="Proteomes" id="UP001293254">
    <property type="component" value="Unassembled WGS sequence"/>
</dbReference>
<dbReference type="EMBL" id="JACGWO010000005">
    <property type="protein sequence ID" value="KAK4427561.1"/>
    <property type="molecule type" value="Genomic_DNA"/>
</dbReference>
<accession>A0AAE1YD16</accession>
<evidence type="ECO:0000259" key="1">
    <source>
        <dbReference type="SMART" id="SM00256"/>
    </source>
</evidence>
<evidence type="ECO:0000313" key="2">
    <source>
        <dbReference type="EMBL" id="KAK4427561.1"/>
    </source>
</evidence>